<evidence type="ECO:0000313" key="3">
    <source>
        <dbReference type="Proteomes" id="UP001153269"/>
    </source>
</evidence>
<keyword evidence="3" id="KW-1185">Reference proteome</keyword>
<proteinExistence type="predicted"/>
<dbReference type="EMBL" id="CADEAL010004180">
    <property type="protein sequence ID" value="CAB1453638.1"/>
    <property type="molecule type" value="Genomic_DNA"/>
</dbReference>
<evidence type="ECO:0000313" key="2">
    <source>
        <dbReference type="EMBL" id="CAB1453638.1"/>
    </source>
</evidence>
<feature type="region of interest" description="Disordered" evidence="1">
    <location>
        <begin position="108"/>
        <end position="147"/>
    </location>
</feature>
<dbReference type="Proteomes" id="UP001153269">
    <property type="component" value="Unassembled WGS sequence"/>
</dbReference>
<accession>A0A9N7VQX8</accession>
<organism evidence="2 3">
    <name type="scientific">Pleuronectes platessa</name>
    <name type="common">European plaice</name>
    <dbReference type="NCBI Taxonomy" id="8262"/>
    <lineage>
        <taxon>Eukaryota</taxon>
        <taxon>Metazoa</taxon>
        <taxon>Chordata</taxon>
        <taxon>Craniata</taxon>
        <taxon>Vertebrata</taxon>
        <taxon>Euteleostomi</taxon>
        <taxon>Actinopterygii</taxon>
        <taxon>Neopterygii</taxon>
        <taxon>Teleostei</taxon>
        <taxon>Neoteleostei</taxon>
        <taxon>Acanthomorphata</taxon>
        <taxon>Carangaria</taxon>
        <taxon>Pleuronectiformes</taxon>
        <taxon>Pleuronectoidei</taxon>
        <taxon>Pleuronectidae</taxon>
        <taxon>Pleuronectes</taxon>
    </lineage>
</organism>
<dbReference type="AlphaFoldDB" id="A0A9N7VQX8"/>
<feature type="region of interest" description="Disordered" evidence="1">
    <location>
        <begin position="267"/>
        <end position="302"/>
    </location>
</feature>
<comment type="caution">
    <text evidence="2">The sequence shown here is derived from an EMBL/GenBank/DDBJ whole genome shotgun (WGS) entry which is preliminary data.</text>
</comment>
<protein>
    <submittedName>
        <fullName evidence="2">Uncharacterized protein</fullName>
    </submittedName>
</protein>
<reference evidence="2" key="1">
    <citation type="submission" date="2020-03" db="EMBL/GenBank/DDBJ databases">
        <authorList>
            <person name="Weist P."/>
        </authorList>
    </citation>
    <scope>NUCLEOTIDE SEQUENCE</scope>
</reference>
<evidence type="ECO:0000256" key="1">
    <source>
        <dbReference type="SAM" id="MobiDB-lite"/>
    </source>
</evidence>
<sequence>MHHLRDALSCRYAALLKDKVHSQRVLLQQRDERLRAKSEHESEQKQKKLAVSKLQHNDSYLRSLPKTSYYQIFDLQKQLVERGRLRTHHELEAFYTCIKYNSPPSQLQRSLQDVRKKMLGSRSAADLTSQSKKSDKPQPCTAEDREEEDDVCCPRFLEKWPGPGESSTELILGGSQEKDAIEPVFPKMKAPTFATLQPNIMRNFRSKMPDLTPEIPEQSKRAEVYLRRLRQMHQLCLTNMAFSQRLLDRERDSLCWQEERGVHDLLLPGINPKQGKRSQTNQPPLSDLKQTSVQKNLHVPNS</sequence>
<feature type="compositionally biased region" description="Polar residues" evidence="1">
    <location>
        <begin position="277"/>
        <end position="302"/>
    </location>
</feature>
<name>A0A9N7VQX8_PLEPL</name>
<gene>
    <name evidence="2" type="ORF">PLEPLA_LOCUS41394</name>
</gene>